<feature type="compositionally biased region" description="Pro residues" evidence="4">
    <location>
        <begin position="537"/>
        <end position="548"/>
    </location>
</feature>
<sequence>MSIIGIDFGAYTSYVAGIKDGTVEVFANEYSLLATPTAVAYNAKPRPIGVSARQLVVAKSKSTVAFFKPLLRRNVESHGRILDAIPCETTAVDLKSKDKYATVKVYDENNTAHTYAIQQVLGTYITKLFGVAKAATGTHVEECFMTVPYYFTVSDRQVILEAAKIAGVPFIKLINETAALAASYAFFKKATLPAANETPKKVVFVDVGYSQAQISVADVHKEGAKVLLARHSTEVGGFFFDDVIRGYFADVFQQTKKLDARANRKAWLRLADEAEKAKKSMSAASTKLFAQVECLMEDTDFKAEIDRTLFEELAAPLFKAFEKLVIDFLNEANLNIAEVDVELVGGSSRIPALRAIVERLFQHEAKTTMNLDEAIVRGTTLMAGLLSPRVRKANFTLEDFVPETVIARYTNNGQQKTIALYKRGETIPNRKNLTVFTPEVDLFYESFGTSPRPDLLHIAHVNAAHPIEPNQNAVEPTKFRIPFVYELDHLLHVNNIMRIDKVLQPEEPAPEPQAAAPEQPAEGAAPPPAPEANAAPATPPKPAGPPQPKVQETRIDAFFTHSDGVEQVKQEYIDAEKALLKLDADAEAKAEAMNAYEAYFYDVRGQVEETPALFIPEKMADLLKVLDQVDQSLYDDDEGLTAASYHEKLNALKKFVNESSLQQSVKIEEVPETEPMDVDQKQPPTAV</sequence>
<evidence type="ECO:0000256" key="1">
    <source>
        <dbReference type="ARBA" id="ARBA00007381"/>
    </source>
</evidence>
<proteinExistence type="inferred from homology"/>
<evidence type="ECO:0000313" key="6">
    <source>
        <dbReference type="WBParaSite" id="Pan_g21233.t1"/>
    </source>
</evidence>
<dbReference type="GO" id="GO:0005634">
    <property type="term" value="C:nucleus"/>
    <property type="evidence" value="ECO:0007669"/>
    <property type="project" value="TreeGrafter"/>
</dbReference>
<keyword evidence="5" id="KW-1185">Reference proteome</keyword>
<evidence type="ECO:0000256" key="3">
    <source>
        <dbReference type="ARBA" id="ARBA00022840"/>
    </source>
</evidence>
<evidence type="ECO:0000256" key="4">
    <source>
        <dbReference type="SAM" id="MobiDB-lite"/>
    </source>
</evidence>
<dbReference type="Gene3D" id="3.30.30.30">
    <property type="match status" value="1"/>
</dbReference>
<dbReference type="Proteomes" id="UP000492821">
    <property type="component" value="Unassembled WGS sequence"/>
</dbReference>
<feature type="region of interest" description="Disordered" evidence="4">
    <location>
        <begin position="666"/>
        <end position="687"/>
    </location>
</feature>
<dbReference type="Gene3D" id="3.30.420.40">
    <property type="match status" value="2"/>
</dbReference>
<feature type="compositionally biased region" description="Low complexity" evidence="4">
    <location>
        <begin position="512"/>
        <end position="524"/>
    </location>
</feature>
<reference evidence="5" key="1">
    <citation type="journal article" date="2013" name="Genetics">
        <title>The draft genome and transcriptome of Panagrellus redivivus are shaped by the harsh demands of a free-living lifestyle.</title>
        <authorList>
            <person name="Srinivasan J."/>
            <person name="Dillman A.R."/>
            <person name="Macchietto M.G."/>
            <person name="Heikkinen L."/>
            <person name="Lakso M."/>
            <person name="Fracchia K.M."/>
            <person name="Antoshechkin I."/>
            <person name="Mortazavi A."/>
            <person name="Wong G."/>
            <person name="Sternberg P.W."/>
        </authorList>
    </citation>
    <scope>NUCLEOTIDE SEQUENCE [LARGE SCALE GENOMIC DNA]</scope>
    <source>
        <strain evidence="5">MT8872</strain>
    </source>
</reference>
<dbReference type="FunFam" id="3.30.420.40:FF:000171">
    <property type="entry name" value="Heat shock 70 kDa protein 4"/>
    <property type="match status" value="2"/>
</dbReference>
<dbReference type="GO" id="GO:0005829">
    <property type="term" value="C:cytosol"/>
    <property type="evidence" value="ECO:0007669"/>
    <property type="project" value="TreeGrafter"/>
</dbReference>
<dbReference type="InterPro" id="IPR018181">
    <property type="entry name" value="Heat_shock_70_CS"/>
</dbReference>
<evidence type="ECO:0000256" key="2">
    <source>
        <dbReference type="ARBA" id="ARBA00022741"/>
    </source>
</evidence>
<dbReference type="InterPro" id="IPR013126">
    <property type="entry name" value="Hsp_70_fam"/>
</dbReference>
<dbReference type="PRINTS" id="PR00301">
    <property type="entry name" value="HEATSHOCK70"/>
</dbReference>
<dbReference type="PANTHER" id="PTHR45639:SF4">
    <property type="entry name" value="HSC70CB, ISOFORM G"/>
    <property type="match status" value="1"/>
</dbReference>
<dbReference type="AlphaFoldDB" id="A0A7E4ZW65"/>
<dbReference type="Gene3D" id="3.90.640.10">
    <property type="entry name" value="Actin, Chain A, domain 4"/>
    <property type="match status" value="1"/>
</dbReference>
<name>A0A7E4ZW65_PANRE</name>
<keyword evidence="3" id="KW-0067">ATP-binding</keyword>
<dbReference type="InterPro" id="IPR043129">
    <property type="entry name" value="ATPase_NBD"/>
</dbReference>
<dbReference type="WBParaSite" id="Pan_g21233.t1">
    <property type="protein sequence ID" value="Pan_g21233.t1"/>
    <property type="gene ID" value="Pan_g21233"/>
</dbReference>
<dbReference type="InterPro" id="IPR029048">
    <property type="entry name" value="HSP70_C_sf"/>
</dbReference>
<dbReference type="PANTHER" id="PTHR45639">
    <property type="entry name" value="HSC70CB, ISOFORM G-RELATED"/>
    <property type="match status" value="1"/>
</dbReference>
<dbReference type="PROSITE" id="PS01036">
    <property type="entry name" value="HSP70_3"/>
    <property type="match status" value="1"/>
</dbReference>
<dbReference type="GO" id="GO:0006950">
    <property type="term" value="P:response to stress"/>
    <property type="evidence" value="ECO:0007669"/>
    <property type="project" value="UniProtKB-ARBA"/>
</dbReference>
<organism evidence="5 6">
    <name type="scientific">Panagrellus redivivus</name>
    <name type="common">Microworm</name>
    <dbReference type="NCBI Taxonomy" id="6233"/>
    <lineage>
        <taxon>Eukaryota</taxon>
        <taxon>Metazoa</taxon>
        <taxon>Ecdysozoa</taxon>
        <taxon>Nematoda</taxon>
        <taxon>Chromadorea</taxon>
        <taxon>Rhabditida</taxon>
        <taxon>Tylenchina</taxon>
        <taxon>Panagrolaimomorpha</taxon>
        <taxon>Panagrolaimoidea</taxon>
        <taxon>Panagrolaimidae</taxon>
        <taxon>Panagrellus</taxon>
    </lineage>
</organism>
<dbReference type="FunFam" id="3.90.640.10:FF:000004">
    <property type="entry name" value="Heat shock 70 kDa protein 4"/>
    <property type="match status" value="1"/>
</dbReference>
<protein>
    <submittedName>
        <fullName evidence="6">Hsp70 protein-domain-containing protein</fullName>
    </submittedName>
</protein>
<accession>A0A7E4ZW65</accession>
<dbReference type="GO" id="GO:0140662">
    <property type="term" value="F:ATP-dependent protein folding chaperone"/>
    <property type="evidence" value="ECO:0007669"/>
    <property type="project" value="InterPro"/>
</dbReference>
<comment type="similarity">
    <text evidence="1">Belongs to the heat shock protein 70 family.</text>
</comment>
<keyword evidence="2" id="KW-0547">Nucleotide-binding</keyword>
<dbReference type="Pfam" id="PF00012">
    <property type="entry name" value="HSP70"/>
    <property type="match status" value="1"/>
</dbReference>
<feature type="region of interest" description="Disordered" evidence="4">
    <location>
        <begin position="506"/>
        <end position="549"/>
    </location>
</feature>
<dbReference type="Gene3D" id="1.20.1270.10">
    <property type="match status" value="1"/>
</dbReference>
<evidence type="ECO:0000313" key="5">
    <source>
        <dbReference type="Proteomes" id="UP000492821"/>
    </source>
</evidence>
<reference evidence="6" key="2">
    <citation type="submission" date="2020-10" db="UniProtKB">
        <authorList>
            <consortium name="WormBaseParasite"/>
        </authorList>
    </citation>
    <scope>IDENTIFICATION</scope>
</reference>
<dbReference type="SUPFAM" id="SSF53067">
    <property type="entry name" value="Actin-like ATPase domain"/>
    <property type="match status" value="2"/>
</dbReference>
<dbReference type="GO" id="GO:0005524">
    <property type="term" value="F:ATP binding"/>
    <property type="evidence" value="ECO:0007669"/>
    <property type="project" value="UniProtKB-KW"/>
</dbReference>